<feature type="domain" description="N-acetyltransferase" evidence="3">
    <location>
        <begin position="1"/>
        <end position="152"/>
    </location>
</feature>
<keyword evidence="1" id="KW-0808">Transferase</keyword>
<reference evidence="4" key="1">
    <citation type="submission" date="2023-11" db="EMBL/GenBank/DDBJ databases">
        <title>Scrofimicrobium hongkongense sp. nov., isolated from a patient with peritonitis.</title>
        <authorList>
            <person name="Lao H.Y."/>
            <person name="Wong A.Y.P."/>
            <person name="Ng T.L."/>
            <person name="Wong R.Y.L."/>
            <person name="Yau M.C.Y."/>
            <person name="Lam J.Y.W."/>
            <person name="Siu G.K.H."/>
        </authorList>
    </citation>
    <scope>NUCLEOTIDE SEQUENCE</scope>
    <source>
        <strain evidence="4">R131</strain>
    </source>
</reference>
<dbReference type="InterPro" id="IPR016181">
    <property type="entry name" value="Acyl_CoA_acyltransferase"/>
</dbReference>
<dbReference type="Gene3D" id="3.40.630.30">
    <property type="match status" value="1"/>
</dbReference>
<protein>
    <submittedName>
        <fullName evidence="4">GNAT family N-acetyltransferase</fullName>
    </submittedName>
</protein>
<sequence length="168" mass="18564">MRIMPEGIDLPDMRQLVHEHFEEMVAMSAPEITGALHVVRFADSSITLFGLRESGNLLACGALKDLGDGTVELKTMRVVEEARGRGIGAIMLEHLMDEATRRNYVRAYLETGSEDFFIPARRLYLSHGFVECGPFAEYKVDPHSVFMCRELTNAAGVTMAEPGASGNE</sequence>
<dbReference type="PROSITE" id="PS51186">
    <property type="entry name" value="GNAT"/>
    <property type="match status" value="1"/>
</dbReference>
<gene>
    <name evidence="4" type="ORF">SAC06_09755</name>
</gene>
<dbReference type="SUPFAM" id="SSF55729">
    <property type="entry name" value="Acyl-CoA N-acyltransferases (Nat)"/>
    <property type="match status" value="1"/>
</dbReference>
<evidence type="ECO:0000256" key="2">
    <source>
        <dbReference type="ARBA" id="ARBA00023315"/>
    </source>
</evidence>
<dbReference type="CDD" id="cd04301">
    <property type="entry name" value="NAT_SF"/>
    <property type="match status" value="1"/>
</dbReference>
<proteinExistence type="predicted"/>
<dbReference type="GO" id="GO:0016747">
    <property type="term" value="F:acyltransferase activity, transferring groups other than amino-acyl groups"/>
    <property type="evidence" value="ECO:0007669"/>
    <property type="project" value="InterPro"/>
</dbReference>
<accession>A0AAU7V7E0</accession>
<dbReference type="Pfam" id="PF00583">
    <property type="entry name" value="Acetyltransf_1"/>
    <property type="match status" value="1"/>
</dbReference>
<dbReference type="InterPro" id="IPR050832">
    <property type="entry name" value="Bact_Acetyltransf"/>
</dbReference>
<dbReference type="KEGG" id="sapp:SAC06_09755"/>
<dbReference type="RefSeq" id="WP_350258109.1">
    <property type="nucleotide sequence ID" value="NZ_CP138335.1"/>
</dbReference>
<dbReference type="PANTHER" id="PTHR43877">
    <property type="entry name" value="AMINOALKYLPHOSPHONATE N-ACETYLTRANSFERASE-RELATED-RELATED"/>
    <property type="match status" value="1"/>
</dbReference>
<evidence type="ECO:0000313" key="4">
    <source>
        <dbReference type="EMBL" id="XBW07909.1"/>
    </source>
</evidence>
<name>A0AAU7V7E0_9ACTO</name>
<dbReference type="AlphaFoldDB" id="A0AAU7V7E0"/>
<evidence type="ECO:0000259" key="3">
    <source>
        <dbReference type="PROSITE" id="PS51186"/>
    </source>
</evidence>
<evidence type="ECO:0000256" key="1">
    <source>
        <dbReference type="ARBA" id="ARBA00022679"/>
    </source>
</evidence>
<dbReference type="PANTHER" id="PTHR43877:SF5">
    <property type="entry name" value="BLL8307 PROTEIN"/>
    <property type="match status" value="1"/>
</dbReference>
<dbReference type="EMBL" id="CP138335">
    <property type="protein sequence ID" value="XBW07909.1"/>
    <property type="molecule type" value="Genomic_DNA"/>
</dbReference>
<organism evidence="4">
    <name type="scientific">Scrofimicrobium appendicitidis</name>
    <dbReference type="NCBI Taxonomy" id="3079930"/>
    <lineage>
        <taxon>Bacteria</taxon>
        <taxon>Bacillati</taxon>
        <taxon>Actinomycetota</taxon>
        <taxon>Actinomycetes</taxon>
        <taxon>Actinomycetales</taxon>
        <taxon>Actinomycetaceae</taxon>
        <taxon>Scrofimicrobium</taxon>
    </lineage>
</organism>
<keyword evidence="2" id="KW-0012">Acyltransferase</keyword>
<dbReference type="InterPro" id="IPR000182">
    <property type="entry name" value="GNAT_dom"/>
</dbReference>